<dbReference type="InterPro" id="IPR023395">
    <property type="entry name" value="MCP_dom_sf"/>
</dbReference>
<keyword evidence="11" id="KW-1185">Reference proteome</keyword>
<dbReference type="SUPFAM" id="SSF49764">
    <property type="entry name" value="HSP20-like chaperones"/>
    <property type="match status" value="1"/>
</dbReference>
<reference evidence="10 11" key="1">
    <citation type="submission" date="2020-01" db="EMBL/GenBank/DDBJ databases">
        <authorList>
            <person name="Gupta K D."/>
        </authorList>
    </citation>
    <scope>NUCLEOTIDE SEQUENCE [LARGE SCALE GENOMIC DNA]</scope>
</reference>
<dbReference type="OrthoDB" id="1898560at2759"/>
<keyword evidence="4" id="KW-0677">Repeat</keyword>
<evidence type="ECO:0000313" key="11">
    <source>
        <dbReference type="Proteomes" id="UP000467700"/>
    </source>
</evidence>
<feature type="compositionally biased region" description="Basic and acidic residues" evidence="8">
    <location>
        <begin position="1"/>
        <end position="18"/>
    </location>
</feature>
<evidence type="ECO:0000256" key="1">
    <source>
        <dbReference type="ARBA" id="ARBA00004370"/>
    </source>
</evidence>
<dbReference type="Proteomes" id="UP000467700">
    <property type="component" value="Unassembled WGS sequence"/>
</dbReference>
<keyword evidence="5" id="KW-0862">Zinc</keyword>
<evidence type="ECO:0000256" key="3">
    <source>
        <dbReference type="ARBA" id="ARBA00022723"/>
    </source>
</evidence>
<dbReference type="PROSITE" id="PS51401">
    <property type="entry name" value="CHORD"/>
    <property type="match status" value="1"/>
</dbReference>
<sequence>MTHTSDRASSHARADEGSHSGSIQAAIARTATRSLALYFARPVRLFRPAKVNGWQTLRNLAHQQGTTLTYQYLHSLIKVEGFGVIPKHFVPPMIVNAALGTVLWGAYGEAGERLELALGKHTLANAAVSGAIAGGCQALVAAPAENVRILLEHGFGGYSWSCAWKEVFRANSNPSVPSAATHHLNEIRQLRNWMQEVGQMAGRGWNGWGWGCAKDTFGFAAFFLIFELSRRAGTTAKHLTEHFLSRHPTTANASSPMRTQLPGIVNGVTLVTGGVFHEGLKSWSCCQDIYKPVLDFDEFMKIPACTEIKGHSAAAEPTPAAPAAKSGPAPNISTQTTADGKEVFQVGGVTPVFGSAAVSSAVPAERPTEPAPVLEVDDLNTPVAVGTTCRRKGCGVTFVGDEVNRQGDGEGTVCHYHPLPPIFREGSKGYLCCKRKVLEFDEFLKIKGCQTGRHCFVPVVTADKTVEQVNCRIDHYQTPDRVHVSVFAKQIDKTRSTVKFEDAEESTCPLLVSWKQTVFENPSVVRNHRSSEQHLHNFRHEGWSNSASASYTDIDHNDQVELNLKKSDGRSWTVLEKTDRDLGNISLTFGVGGRTGTVGGKEIILDESNKARA</sequence>
<proteinExistence type="predicted"/>
<evidence type="ECO:0000256" key="5">
    <source>
        <dbReference type="ARBA" id="ARBA00022833"/>
    </source>
</evidence>
<dbReference type="AlphaFoldDB" id="A0A8S0X5N2"/>
<dbReference type="EMBL" id="CACVBS010000064">
    <property type="protein sequence ID" value="CAA7267902.1"/>
    <property type="molecule type" value="Genomic_DNA"/>
</dbReference>
<comment type="caution">
    <text evidence="10">The sequence shown here is derived from an EMBL/GenBank/DDBJ whole genome shotgun (WGS) entry which is preliminary data.</text>
</comment>
<dbReference type="PANTHER" id="PTHR46983:SF3">
    <property type="entry name" value="CHPADIPLOID STATE MAINTENANCE PROTEIN CHPA"/>
    <property type="match status" value="1"/>
</dbReference>
<dbReference type="InterPro" id="IPR007051">
    <property type="entry name" value="CHORD_dom"/>
</dbReference>
<keyword evidence="2" id="KW-0812">Transmembrane</keyword>
<evidence type="ECO:0000256" key="7">
    <source>
        <dbReference type="ARBA" id="ARBA00023136"/>
    </source>
</evidence>
<dbReference type="Gene3D" id="1.50.40.10">
    <property type="entry name" value="Mitochondrial carrier domain"/>
    <property type="match status" value="1"/>
</dbReference>
<keyword evidence="6" id="KW-1133">Transmembrane helix</keyword>
<feature type="region of interest" description="Disordered" evidence="8">
    <location>
        <begin position="1"/>
        <end position="21"/>
    </location>
</feature>
<dbReference type="GO" id="GO:0016020">
    <property type="term" value="C:membrane"/>
    <property type="evidence" value="ECO:0007669"/>
    <property type="project" value="UniProtKB-SubCell"/>
</dbReference>
<dbReference type="GO" id="GO:0046872">
    <property type="term" value="F:metal ion binding"/>
    <property type="evidence" value="ECO:0007669"/>
    <property type="project" value="UniProtKB-KW"/>
</dbReference>
<feature type="region of interest" description="Disordered" evidence="8">
    <location>
        <begin position="316"/>
        <end position="335"/>
    </location>
</feature>
<keyword evidence="7" id="KW-0472">Membrane</keyword>
<dbReference type="Pfam" id="PF04968">
    <property type="entry name" value="CHORD"/>
    <property type="match status" value="2"/>
</dbReference>
<accession>A0A8S0X5N2</accession>
<feature type="compositionally biased region" description="Low complexity" evidence="8">
    <location>
        <begin position="316"/>
        <end position="330"/>
    </location>
</feature>
<protein>
    <recommendedName>
        <fullName evidence="9">CHORD domain-containing protein</fullName>
    </recommendedName>
</protein>
<organism evidence="10 11">
    <name type="scientific">Cyclocybe aegerita</name>
    <name type="common">Black poplar mushroom</name>
    <name type="synonym">Agrocybe aegerita</name>
    <dbReference type="NCBI Taxonomy" id="1973307"/>
    <lineage>
        <taxon>Eukaryota</taxon>
        <taxon>Fungi</taxon>
        <taxon>Dikarya</taxon>
        <taxon>Basidiomycota</taxon>
        <taxon>Agaricomycotina</taxon>
        <taxon>Agaricomycetes</taxon>
        <taxon>Agaricomycetidae</taxon>
        <taxon>Agaricales</taxon>
        <taxon>Agaricineae</taxon>
        <taxon>Bolbitiaceae</taxon>
        <taxon>Cyclocybe</taxon>
    </lineage>
</organism>
<keyword evidence="3" id="KW-0479">Metal-binding</keyword>
<evidence type="ECO:0000256" key="8">
    <source>
        <dbReference type="SAM" id="MobiDB-lite"/>
    </source>
</evidence>
<dbReference type="InterPro" id="IPR008978">
    <property type="entry name" value="HSP20-like_chaperone"/>
</dbReference>
<dbReference type="Gene3D" id="4.10.1130.20">
    <property type="match status" value="2"/>
</dbReference>
<gene>
    <name evidence="10" type="ORF">AAE3_LOCUS10186</name>
</gene>
<comment type="subcellular location">
    <subcellularLocation>
        <location evidence="1">Membrane</location>
    </subcellularLocation>
</comment>
<evidence type="ECO:0000256" key="6">
    <source>
        <dbReference type="ARBA" id="ARBA00022989"/>
    </source>
</evidence>
<evidence type="ECO:0000259" key="9">
    <source>
        <dbReference type="PROSITE" id="PS51401"/>
    </source>
</evidence>
<evidence type="ECO:0000313" key="10">
    <source>
        <dbReference type="EMBL" id="CAA7267902.1"/>
    </source>
</evidence>
<name>A0A8S0X5N2_CYCAE</name>
<dbReference type="PANTHER" id="PTHR46983">
    <property type="entry name" value="CYSTEINE AND HISTIDINE-RICH DOMAIN-CONTAINING PROTEIN 1"/>
    <property type="match status" value="1"/>
</dbReference>
<dbReference type="Gene3D" id="2.60.40.790">
    <property type="match status" value="1"/>
</dbReference>
<dbReference type="SUPFAM" id="SSF103506">
    <property type="entry name" value="Mitochondrial carrier"/>
    <property type="match status" value="1"/>
</dbReference>
<dbReference type="InterPro" id="IPR039790">
    <property type="entry name" value="CHRD1"/>
</dbReference>
<feature type="domain" description="CHORD" evidence="9">
    <location>
        <begin position="389"/>
        <end position="454"/>
    </location>
</feature>
<evidence type="ECO:0000256" key="2">
    <source>
        <dbReference type="ARBA" id="ARBA00022692"/>
    </source>
</evidence>
<evidence type="ECO:0000256" key="4">
    <source>
        <dbReference type="ARBA" id="ARBA00022737"/>
    </source>
</evidence>